<dbReference type="PANTHER" id="PTHR19376:SF37">
    <property type="entry name" value="DNA-DIRECTED RNA POLYMERASE II SUBUNIT RPB1"/>
    <property type="match status" value="1"/>
</dbReference>
<dbReference type="OrthoDB" id="5857104at2759"/>
<evidence type="ECO:0000313" key="11">
    <source>
        <dbReference type="Proteomes" id="UP000241769"/>
    </source>
</evidence>
<feature type="compositionally biased region" description="Basic and acidic residues" evidence="6">
    <location>
        <begin position="421"/>
        <end position="431"/>
    </location>
</feature>
<feature type="region of interest" description="Disordered" evidence="6">
    <location>
        <begin position="349"/>
        <end position="432"/>
    </location>
</feature>
<dbReference type="GO" id="GO:0005524">
    <property type="term" value="F:ATP binding"/>
    <property type="evidence" value="ECO:0007669"/>
    <property type="project" value="InterPro"/>
</dbReference>
<name>A0A2P6MX96_9EUKA</name>
<evidence type="ECO:0000256" key="3">
    <source>
        <dbReference type="ARBA" id="ARBA00022679"/>
    </source>
</evidence>
<dbReference type="PANTHER" id="PTHR19376">
    <property type="entry name" value="DNA-DIRECTED RNA POLYMERASE"/>
    <property type="match status" value="1"/>
</dbReference>
<accession>A0A2P6MX96</accession>
<dbReference type="Pfam" id="PF00176">
    <property type="entry name" value="SNF2-rel_dom"/>
    <property type="match status" value="1"/>
</dbReference>
<dbReference type="InterPro" id="IPR007081">
    <property type="entry name" value="RNA_pol_Rpb1_5"/>
</dbReference>
<evidence type="ECO:0000256" key="2">
    <source>
        <dbReference type="ARBA" id="ARBA00022478"/>
    </source>
</evidence>
<dbReference type="GO" id="GO:0005665">
    <property type="term" value="C:RNA polymerase II, core complex"/>
    <property type="evidence" value="ECO:0007669"/>
    <property type="project" value="TreeGrafter"/>
</dbReference>
<dbReference type="Pfam" id="PF04998">
    <property type="entry name" value="RNA_pol_Rpb1_5"/>
    <property type="match status" value="1"/>
</dbReference>
<dbReference type="SUPFAM" id="SSF64484">
    <property type="entry name" value="beta and beta-prime subunits of DNA dependent RNA-polymerase"/>
    <property type="match status" value="1"/>
</dbReference>
<keyword evidence="2" id="KW-0240">DNA-directed RNA polymerase</keyword>
<dbReference type="AlphaFoldDB" id="A0A2P6MX96"/>
<dbReference type="STRING" id="1890364.A0A2P6MX96"/>
<comment type="caution">
    <text evidence="10">The sequence shown here is derived from an EMBL/GenBank/DDBJ whole genome shotgun (WGS) entry which is preliminary data.</text>
</comment>
<feature type="domain" description="RNA polymerase Rpb1" evidence="8">
    <location>
        <begin position="100"/>
        <end position="212"/>
    </location>
</feature>
<organism evidence="10 11">
    <name type="scientific">Planoprotostelium fungivorum</name>
    <dbReference type="NCBI Taxonomy" id="1890364"/>
    <lineage>
        <taxon>Eukaryota</taxon>
        <taxon>Amoebozoa</taxon>
        <taxon>Evosea</taxon>
        <taxon>Variosea</taxon>
        <taxon>Cavosteliida</taxon>
        <taxon>Cavosteliaceae</taxon>
        <taxon>Planoprotostelium</taxon>
    </lineage>
</organism>
<dbReference type="Pfam" id="PF04990">
    <property type="entry name" value="RNA_pol_Rpb1_7"/>
    <property type="match status" value="1"/>
</dbReference>
<evidence type="ECO:0000256" key="5">
    <source>
        <dbReference type="ARBA" id="ARBA00023163"/>
    </source>
</evidence>
<dbReference type="InParanoid" id="A0A2P6MX96"/>
<evidence type="ECO:0000256" key="6">
    <source>
        <dbReference type="SAM" id="MobiDB-lite"/>
    </source>
</evidence>
<protein>
    <recommendedName>
        <fullName evidence="1">DNA-directed RNA polymerase</fullName>
        <ecNumber evidence="1">2.7.7.6</ecNumber>
    </recommendedName>
</protein>
<reference evidence="10 11" key="1">
    <citation type="journal article" date="2018" name="Genome Biol. Evol.">
        <title>Multiple Roots of Fruiting Body Formation in Amoebozoa.</title>
        <authorList>
            <person name="Hillmann F."/>
            <person name="Forbes G."/>
            <person name="Novohradska S."/>
            <person name="Ferling I."/>
            <person name="Riege K."/>
            <person name="Groth M."/>
            <person name="Westermann M."/>
            <person name="Marz M."/>
            <person name="Spaller T."/>
            <person name="Winckler T."/>
            <person name="Schaap P."/>
            <person name="Glockner G."/>
        </authorList>
    </citation>
    <scope>NUCLEOTIDE SEQUENCE [LARGE SCALE GENOMIC DNA]</scope>
    <source>
        <strain evidence="10 11">Jena</strain>
    </source>
</reference>
<keyword evidence="3" id="KW-0808">Transferase</keyword>
<keyword evidence="11" id="KW-1185">Reference proteome</keyword>
<dbReference type="EC" id="2.7.7.6" evidence="1"/>
<sequence>MAVGRDRESILTPIAAFGEMVGALAAQSIGEPATQMTLNTFHFAGVITKNVTLGVPRLNEIINIAKKTKTPGLNVYLREPYISALAQAKIVQSCLEYGTLAQDCEFVSTYYDMSDEPITNRISPWLLRIEFDRHMMLDKRYEMQHVVEKIPAGFGNDLNLMSNDDNVERLVLRVRVVNDDETNVQNTKDNTVAQDDEFLKKTEQNMLGEMVLGDVSDIKKVFIKSGKRQQFFDDKGNFNMEKEVDHTRTSSSDIVEIIQMLGIEAVRNALFKGLRAVISFDGSYVNYRHLVILSEVMTYRGHPMSIPRHGIHSASFSPNRPGSPYNEGLFSPNLPGSVLRVRVTVRTSHWCSSPSEQPSDSPKKEKKAGVDISEDEASNGHSSKEPASFDDESSSDSDDSQATVPHPTRDSKPKTMITVTVDREVSGEEAPRSTMLKALEGDTLPHLVEPPRANPQHGFGGVKKQLDKQEDWRSAASKEQRENADVAMEIHRETPNVYLQPDKIIVPRQIALITLRRLYLGGPEDTPNCSLHVAEYDERNTIVVRDTPSPRPHFEPISNMGDWFHGELRDYQLDGVNWLIHNWCNQVNGIFADEVGLGKTIQTIATLVTLMKTFNCQGPFMVLVPLLHHRKWGVRIRAVDSRDERRHLHWEFGQLRDDPKDELYHSDGTFKINTVITTYELMIKDRLGLHNIVMKSKKASSHPYLFAKDFSTRLTLLIALHPRPPKPIEHTTTSIENRHLPGVSGLVLRLDCRCQTASGTIWLISLLRECASSRRLVRCGSSISQPRESCHLTLTFSGTKERFWEIGQTGPCSAIQFDRIGGRDAANLVNHDDLLLIEIEKVREAEDPQSIDMATVSSPITFKPTPPDGQTHRENTAPVAPQPPTRELTKENCFVPSIGWGISLDSVWTIWDAR</sequence>
<evidence type="ECO:0000259" key="9">
    <source>
        <dbReference type="Pfam" id="PF04998"/>
    </source>
</evidence>
<gene>
    <name evidence="10" type="ORF">PROFUN_14465</name>
</gene>
<dbReference type="InterPro" id="IPR045867">
    <property type="entry name" value="DNA-dir_RpoC_beta_prime"/>
</dbReference>
<dbReference type="InterPro" id="IPR038718">
    <property type="entry name" value="SNF2-like_sf"/>
</dbReference>
<dbReference type="SUPFAM" id="SSF52540">
    <property type="entry name" value="P-loop containing nucleoside triphosphate hydrolases"/>
    <property type="match status" value="1"/>
</dbReference>
<dbReference type="EMBL" id="MDYQ01000335">
    <property type="protein sequence ID" value="PRP76342.1"/>
    <property type="molecule type" value="Genomic_DNA"/>
</dbReference>
<evidence type="ECO:0000313" key="10">
    <source>
        <dbReference type="EMBL" id="PRP76342.1"/>
    </source>
</evidence>
<dbReference type="InterPro" id="IPR000330">
    <property type="entry name" value="SNF2_N"/>
</dbReference>
<dbReference type="GO" id="GO:0003677">
    <property type="term" value="F:DNA binding"/>
    <property type="evidence" value="ECO:0007669"/>
    <property type="project" value="InterPro"/>
</dbReference>
<dbReference type="Gene3D" id="3.30.1360.140">
    <property type="match status" value="1"/>
</dbReference>
<keyword evidence="4" id="KW-0548">Nucleotidyltransferase</keyword>
<feature type="region of interest" description="Disordered" evidence="6">
    <location>
        <begin position="857"/>
        <end position="887"/>
    </location>
</feature>
<dbReference type="GO" id="GO:0006351">
    <property type="term" value="P:DNA-templated transcription"/>
    <property type="evidence" value="ECO:0007669"/>
    <property type="project" value="InterPro"/>
</dbReference>
<feature type="domain" description="SNF2 N-terminal" evidence="7">
    <location>
        <begin position="571"/>
        <end position="691"/>
    </location>
</feature>
<dbReference type="InterPro" id="IPR027417">
    <property type="entry name" value="P-loop_NTPase"/>
</dbReference>
<feature type="compositionally biased region" description="Acidic residues" evidence="6">
    <location>
        <begin position="388"/>
        <end position="399"/>
    </location>
</feature>
<dbReference type="Proteomes" id="UP000241769">
    <property type="component" value="Unassembled WGS sequence"/>
</dbReference>
<keyword evidence="5" id="KW-0804">Transcription</keyword>
<feature type="compositionally biased region" description="Polar residues" evidence="6">
    <location>
        <begin position="349"/>
        <end position="360"/>
    </location>
</feature>
<evidence type="ECO:0000256" key="1">
    <source>
        <dbReference type="ARBA" id="ARBA00012418"/>
    </source>
</evidence>
<dbReference type="GO" id="GO:0003899">
    <property type="term" value="F:DNA-directed RNA polymerase activity"/>
    <property type="evidence" value="ECO:0007669"/>
    <property type="project" value="UniProtKB-EC"/>
</dbReference>
<evidence type="ECO:0000259" key="7">
    <source>
        <dbReference type="Pfam" id="PF00176"/>
    </source>
</evidence>
<dbReference type="InterPro" id="IPR007073">
    <property type="entry name" value="RNA_pol_Rpb1_7"/>
</dbReference>
<dbReference type="Gene3D" id="3.40.50.10810">
    <property type="entry name" value="Tandem AAA-ATPase domain"/>
    <property type="match status" value="1"/>
</dbReference>
<feature type="compositionally biased region" description="Basic and acidic residues" evidence="6">
    <location>
        <begin position="464"/>
        <end position="480"/>
    </location>
</feature>
<dbReference type="InterPro" id="IPR038593">
    <property type="entry name" value="RNA_pol_Rpb1_7_sf"/>
</dbReference>
<feature type="domain" description="RNA polymerase Rpb1" evidence="9">
    <location>
        <begin position="15"/>
        <end position="316"/>
    </location>
</feature>
<proteinExistence type="predicted"/>
<evidence type="ECO:0000259" key="8">
    <source>
        <dbReference type="Pfam" id="PF04990"/>
    </source>
</evidence>
<evidence type="ECO:0000256" key="4">
    <source>
        <dbReference type="ARBA" id="ARBA00022695"/>
    </source>
</evidence>
<feature type="region of interest" description="Disordered" evidence="6">
    <location>
        <begin position="449"/>
        <end position="480"/>
    </location>
</feature>